<evidence type="ECO:0000256" key="1">
    <source>
        <dbReference type="SAM" id="MobiDB-lite"/>
    </source>
</evidence>
<reference evidence="3" key="1">
    <citation type="journal article" date="2011" name="Nature">
        <title>Genome sequence and analysis of the tuber crop potato.</title>
        <authorList>
            <consortium name="The Potato Genome Sequencing Consortium"/>
        </authorList>
    </citation>
    <scope>NUCLEOTIDE SEQUENCE [LARGE SCALE GENOMIC DNA]</scope>
    <source>
        <strain evidence="3">cv. DM1-3 516 R44</strain>
    </source>
</reference>
<protein>
    <submittedName>
        <fullName evidence="2">Uncharacterized protein</fullName>
    </submittedName>
</protein>
<dbReference type="PaxDb" id="4113-PGSC0003DMT400095819"/>
<reference evidence="2" key="2">
    <citation type="submission" date="2015-06" db="UniProtKB">
        <authorList>
            <consortium name="EnsemblPlants"/>
        </authorList>
    </citation>
    <scope>IDENTIFICATION</scope>
    <source>
        <strain evidence="2">DM1-3 516 R44</strain>
    </source>
</reference>
<dbReference type="AlphaFoldDB" id="M1DX41"/>
<sequence length="126" mass="13995">MLANRKLGFRGKKLLDNPCAHCGYKNHLSKNCYRVIGYPADFRSKRKPDASRSYRSTCGFQQDSAGFKSSANYATPTGQGHALTLREEEYNHVQNLRHNSGHTNEGDREISSRNPPYCIGGGASIS</sequence>
<name>M1DX41_SOLTU</name>
<accession>M1DX41</accession>
<evidence type="ECO:0000313" key="2">
    <source>
        <dbReference type="EnsemblPlants" id="PGSC0003DMT400095819"/>
    </source>
</evidence>
<organism evidence="2 3">
    <name type="scientific">Solanum tuberosum</name>
    <name type="common">Potato</name>
    <dbReference type="NCBI Taxonomy" id="4113"/>
    <lineage>
        <taxon>Eukaryota</taxon>
        <taxon>Viridiplantae</taxon>
        <taxon>Streptophyta</taxon>
        <taxon>Embryophyta</taxon>
        <taxon>Tracheophyta</taxon>
        <taxon>Spermatophyta</taxon>
        <taxon>Magnoliopsida</taxon>
        <taxon>eudicotyledons</taxon>
        <taxon>Gunneridae</taxon>
        <taxon>Pentapetalae</taxon>
        <taxon>asterids</taxon>
        <taxon>lamiids</taxon>
        <taxon>Solanales</taxon>
        <taxon>Solanaceae</taxon>
        <taxon>Solanoideae</taxon>
        <taxon>Solaneae</taxon>
        <taxon>Solanum</taxon>
    </lineage>
</organism>
<feature type="region of interest" description="Disordered" evidence="1">
    <location>
        <begin position="97"/>
        <end position="126"/>
    </location>
</feature>
<evidence type="ECO:0000313" key="3">
    <source>
        <dbReference type="Proteomes" id="UP000011115"/>
    </source>
</evidence>
<dbReference type="EnsemblPlants" id="PGSC0003DMT400095819">
    <property type="protein sequence ID" value="PGSC0003DMT400095819"/>
    <property type="gene ID" value="PGSC0003DMG400045390"/>
</dbReference>
<dbReference type="Gramene" id="PGSC0003DMT400095819">
    <property type="protein sequence ID" value="PGSC0003DMT400095819"/>
    <property type="gene ID" value="PGSC0003DMG400045390"/>
</dbReference>
<dbReference type="InParanoid" id="M1DX41"/>
<keyword evidence="3" id="KW-1185">Reference proteome</keyword>
<dbReference type="HOGENOM" id="CLU_1985557_0_0_1"/>
<dbReference type="Proteomes" id="UP000011115">
    <property type="component" value="Unassembled WGS sequence"/>
</dbReference>
<proteinExistence type="predicted"/>